<evidence type="ECO:0000313" key="2">
    <source>
        <dbReference type="Proteomes" id="UP001314205"/>
    </source>
</evidence>
<accession>A0AAV1LD81</accession>
<dbReference type="GO" id="GO:0035861">
    <property type="term" value="C:site of double-strand break"/>
    <property type="evidence" value="ECO:0007669"/>
    <property type="project" value="TreeGrafter"/>
</dbReference>
<evidence type="ECO:0008006" key="3">
    <source>
        <dbReference type="Google" id="ProtNLM"/>
    </source>
</evidence>
<gene>
    <name evidence="1" type="ORF">PARMNEM_LOCUS13241</name>
</gene>
<dbReference type="GO" id="GO:0006303">
    <property type="term" value="P:double-strand break repair via nonhomologous end joining"/>
    <property type="evidence" value="ECO:0007669"/>
    <property type="project" value="TreeGrafter"/>
</dbReference>
<dbReference type="GO" id="GO:0005634">
    <property type="term" value="C:nucleus"/>
    <property type="evidence" value="ECO:0007669"/>
    <property type="project" value="TreeGrafter"/>
</dbReference>
<dbReference type="PANTHER" id="PTHR46060:SF2">
    <property type="entry name" value="HISTONE-LYSINE N-METHYLTRANSFERASE SETMAR"/>
    <property type="match status" value="1"/>
</dbReference>
<dbReference type="GO" id="GO:0000014">
    <property type="term" value="F:single-stranded DNA endodeoxyribonuclease activity"/>
    <property type="evidence" value="ECO:0007669"/>
    <property type="project" value="TreeGrafter"/>
</dbReference>
<sequence>MREKLASLQPALVNRSALLHDNARPHTVQQTSYTLQELGFEALRYPAYSPDLAPTNFYFFQNSDNFLAEKTQNTRGSTKCL</sequence>
<dbReference type="GO" id="GO:0044774">
    <property type="term" value="P:mitotic DNA integrity checkpoint signaling"/>
    <property type="evidence" value="ECO:0007669"/>
    <property type="project" value="TreeGrafter"/>
</dbReference>
<organism evidence="1 2">
    <name type="scientific">Parnassius mnemosyne</name>
    <name type="common">clouded apollo</name>
    <dbReference type="NCBI Taxonomy" id="213953"/>
    <lineage>
        <taxon>Eukaryota</taxon>
        <taxon>Metazoa</taxon>
        <taxon>Ecdysozoa</taxon>
        <taxon>Arthropoda</taxon>
        <taxon>Hexapoda</taxon>
        <taxon>Insecta</taxon>
        <taxon>Pterygota</taxon>
        <taxon>Neoptera</taxon>
        <taxon>Endopterygota</taxon>
        <taxon>Lepidoptera</taxon>
        <taxon>Glossata</taxon>
        <taxon>Ditrysia</taxon>
        <taxon>Papilionoidea</taxon>
        <taxon>Papilionidae</taxon>
        <taxon>Parnassiinae</taxon>
        <taxon>Parnassini</taxon>
        <taxon>Parnassius</taxon>
        <taxon>Driopa</taxon>
    </lineage>
</organism>
<dbReference type="GO" id="GO:0046975">
    <property type="term" value="F:histone H3K36 methyltransferase activity"/>
    <property type="evidence" value="ECO:0007669"/>
    <property type="project" value="TreeGrafter"/>
</dbReference>
<name>A0AAV1LD81_9NEOP</name>
<evidence type="ECO:0000313" key="1">
    <source>
        <dbReference type="EMBL" id="CAK1593465.1"/>
    </source>
</evidence>
<dbReference type="Proteomes" id="UP001314205">
    <property type="component" value="Unassembled WGS sequence"/>
</dbReference>
<dbReference type="GO" id="GO:0003690">
    <property type="term" value="F:double-stranded DNA binding"/>
    <property type="evidence" value="ECO:0007669"/>
    <property type="project" value="TreeGrafter"/>
</dbReference>
<dbReference type="InterPro" id="IPR036397">
    <property type="entry name" value="RNaseH_sf"/>
</dbReference>
<dbReference type="GO" id="GO:0015074">
    <property type="term" value="P:DNA integration"/>
    <property type="evidence" value="ECO:0007669"/>
    <property type="project" value="TreeGrafter"/>
</dbReference>
<dbReference type="GO" id="GO:0042800">
    <property type="term" value="F:histone H3K4 methyltransferase activity"/>
    <property type="evidence" value="ECO:0007669"/>
    <property type="project" value="TreeGrafter"/>
</dbReference>
<dbReference type="GO" id="GO:0031297">
    <property type="term" value="P:replication fork processing"/>
    <property type="evidence" value="ECO:0007669"/>
    <property type="project" value="TreeGrafter"/>
</dbReference>
<dbReference type="PANTHER" id="PTHR46060">
    <property type="entry name" value="MARINER MOS1 TRANSPOSASE-LIKE PROTEIN"/>
    <property type="match status" value="1"/>
</dbReference>
<dbReference type="GO" id="GO:0003697">
    <property type="term" value="F:single-stranded DNA binding"/>
    <property type="evidence" value="ECO:0007669"/>
    <property type="project" value="TreeGrafter"/>
</dbReference>
<dbReference type="InterPro" id="IPR052709">
    <property type="entry name" value="Transposase-MT_Hybrid"/>
</dbReference>
<comment type="caution">
    <text evidence="1">The sequence shown here is derived from an EMBL/GenBank/DDBJ whole genome shotgun (WGS) entry which is preliminary data.</text>
</comment>
<proteinExistence type="predicted"/>
<dbReference type="GO" id="GO:0044547">
    <property type="term" value="F:DNA topoisomerase binding"/>
    <property type="evidence" value="ECO:0007669"/>
    <property type="project" value="TreeGrafter"/>
</dbReference>
<protein>
    <recommendedName>
        <fullName evidence="3">Histone-lysine N-methyltransferase SETMAR</fullName>
    </recommendedName>
</protein>
<reference evidence="1 2" key="1">
    <citation type="submission" date="2023-11" db="EMBL/GenBank/DDBJ databases">
        <authorList>
            <person name="Hedman E."/>
            <person name="Englund M."/>
            <person name="Stromberg M."/>
            <person name="Nyberg Akerstrom W."/>
            <person name="Nylinder S."/>
            <person name="Jareborg N."/>
            <person name="Kallberg Y."/>
            <person name="Kronander E."/>
        </authorList>
    </citation>
    <scope>NUCLEOTIDE SEQUENCE [LARGE SCALE GENOMIC DNA]</scope>
</reference>
<dbReference type="GO" id="GO:0000793">
    <property type="term" value="C:condensed chromosome"/>
    <property type="evidence" value="ECO:0007669"/>
    <property type="project" value="TreeGrafter"/>
</dbReference>
<dbReference type="GO" id="GO:0000729">
    <property type="term" value="P:DNA double-strand break processing"/>
    <property type="evidence" value="ECO:0007669"/>
    <property type="project" value="TreeGrafter"/>
</dbReference>
<keyword evidence="2" id="KW-1185">Reference proteome</keyword>
<dbReference type="AlphaFoldDB" id="A0AAV1LD81"/>
<dbReference type="Gene3D" id="3.30.420.10">
    <property type="entry name" value="Ribonuclease H-like superfamily/Ribonuclease H"/>
    <property type="match status" value="1"/>
</dbReference>
<dbReference type="EMBL" id="CAVLGL010000088">
    <property type="protein sequence ID" value="CAK1593465.1"/>
    <property type="molecule type" value="Genomic_DNA"/>
</dbReference>